<protein>
    <recommendedName>
        <fullName evidence="4">SH3b domain-containing protein</fullName>
    </recommendedName>
</protein>
<dbReference type="Proteomes" id="UP001519293">
    <property type="component" value="Unassembled WGS sequence"/>
</dbReference>
<dbReference type="RefSeq" id="WP_066394778.1">
    <property type="nucleotide sequence ID" value="NZ_JAGIKZ010000001.1"/>
</dbReference>
<gene>
    <name evidence="2" type="ORF">J2Z40_000139</name>
</gene>
<sequence length="107" mass="11921">MKKVIFGLLLIFTMSTINFAVSLPTSAISMDGPEALVEDTIYVSGISTISSEDWIFYSMQYNGYLYRGYISKYYPGATGPAAYHGTLYRAPLPYPTPFIGQIESSEY</sequence>
<reference evidence="2 3" key="1">
    <citation type="submission" date="2021-03" db="EMBL/GenBank/DDBJ databases">
        <title>Genomic Encyclopedia of Type Strains, Phase IV (KMG-IV): sequencing the most valuable type-strain genomes for metagenomic binning, comparative biology and taxonomic classification.</title>
        <authorList>
            <person name="Goeker M."/>
        </authorList>
    </citation>
    <scope>NUCLEOTIDE SEQUENCE [LARGE SCALE GENOMIC DNA]</scope>
    <source>
        <strain evidence="2 3">DSM 26675</strain>
    </source>
</reference>
<feature type="chain" id="PRO_5047133085" description="SH3b domain-containing protein" evidence="1">
    <location>
        <begin position="21"/>
        <end position="107"/>
    </location>
</feature>
<keyword evidence="1" id="KW-0732">Signal</keyword>
<evidence type="ECO:0000313" key="2">
    <source>
        <dbReference type="EMBL" id="MBP2239586.1"/>
    </source>
</evidence>
<accession>A0ABS4R9M6</accession>
<dbReference type="EMBL" id="JAGIKZ010000001">
    <property type="protein sequence ID" value="MBP2239586.1"/>
    <property type="molecule type" value="Genomic_DNA"/>
</dbReference>
<keyword evidence="3" id="KW-1185">Reference proteome</keyword>
<comment type="caution">
    <text evidence="2">The sequence shown here is derived from an EMBL/GenBank/DDBJ whole genome shotgun (WGS) entry which is preliminary data.</text>
</comment>
<evidence type="ECO:0000313" key="3">
    <source>
        <dbReference type="Proteomes" id="UP001519293"/>
    </source>
</evidence>
<evidence type="ECO:0008006" key="4">
    <source>
        <dbReference type="Google" id="ProtNLM"/>
    </source>
</evidence>
<evidence type="ECO:0000256" key="1">
    <source>
        <dbReference type="SAM" id="SignalP"/>
    </source>
</evidence>
<proteinExistence type="predicted"/>
<name>A0ABS4R9M6_9BACI</name>
<organism evidence="2 3">
    <name type="scientific">Cytobacillus eiseniae</name>
    <dbReference type="NCBI Taxonomy" id="762947"/>
    <lineage>
        <taxon>Bacteria</taxon>
        <taxon>Bacillati</taxon>
        <taxon>Bacillota</taxon>
        <taxon>Bacilli</taxon>
        <taxon>Bacillales</taxon>
        <taxon>Bacillaceae</taxon>
        <taxon>Cytobacillus</taxon>
    </lineage>
</organism>
<feature type="signal peptide" evidence="1">
    <location>
        <begin position="1"/>
        <end position="20"/>
    </location>
</feature>